<dbReference type="Pfam" id="PF02883">
    <property type="entry name" value="Alpha_adaptinC2"/>
    <property type="match status" value="1"/>
</dbReference>
<dbReference type="EMBL" id="CT868061">
    <property type="protein sequence ID" value="CAK68571.1"/>
    <property type="molecule type" value="Genomic_DNA"/>
</dbReference>
<dbReference type="Pfam" id="PF01602">
    <property type="entry name" value="Adaptin_N"/>
    <property type="match status" value="1"/>
</dbReference>
<dbReference type="InterPro" id="IPR016024">
    <property type="entry name" value="ARM-type_fold"/>
</dbReference>
<dbReference type="InterPro" id="IPR013037">
    <property type="entry name" value="Clathrin_b-adaptin_app_Ig-like"/>
</dbReference>
<evidence type="ECO:0000313" key="9">
    <source>
        <dbReference type="EMBL" id="CAK68571.1"/>
    </source>
</evidence>
<dbReference type="GO" id="GO:0016192">
    <property type="term" value="P:vesicle-mediated transport"/>
    <property type="evidence" value="ECO:0000318"/>
    <property type="project" value="GO_Central"/>
</dbReference>
<evidence type="ECO:0008006" key="11">
    <source>
        <dbReference type="Google" id="ProtNLM"/>
    </source>
</evidence>
<dbReference type="Gene3D" id="3.30.310.10">
    <property type="entry name" value="TATA-Binding Protein"/>
    <property type="match status" value="1"/>
</dbReference>
<protein>
    <recommendedName>
        <fullName evidence="11">Beta-adaptin appendage C-terminal subdomain domain-containing protein</fullName>
    </recommendedName>
</protein>
<feature type="domain" description="Beta-adaptin appendage C-terminal subdomain" evidence="8">
    <location>
        <begin position="415"/>
        <end position="519"/>
    </location>
</feature>
<evidence type="ECO:0000256" key="2">
    <source>
        <dbReference type="ARBA" id="ARBA00006613"/>
    </source>
</evidence>
<dbReference type="AlphaFoldDB" id="A0CCQ4"/>
<evidence type="ECO:0000256" key="3">
    <source>
        <dbReference type="ARBA" id="ARBA00022448"/>
    </source>
</evidence>
<dbReference type="GO" id="GO:0012505">
    <property type="term" value="C:endomembrane system"/>
    <property type="evidence" value="ECO:0007669"/>
    <property type="project" value="UniProtKB-SubCell"/>
</dbReference>
<evidence type="ECO:0000259" key="6">
    <source>
        <dbReference type="Pfam" id="PF01602"/>
    </source>
</evidence>
<dbReference type="GO" id="GO:0030131">
    <property type="term" value="C:clathrin adaptor complex"/>
    <property type="evidence" value="ECO:0007669"/>
    <property type="project" value="InterPro"/>
</dbReference>
<evidence type="ECO:0000256" key="1">
    <source>
        <dbReference type="ARBA" id="ARBA00004308"/>
    </source>
</evidence>
<dbReference type="FunFam" id="3.30.310.10:FF:000043">
    <property type="entry name" value="Uncharacterized protein"/>
    <property type="match status" value="1"/>
</dbReference>
<evidence type="ECO:0000256" key="5">
    <source>
        <dbReference type="ARBA" id="ARBA00023136"/>
    </source>
</evidence>
<dbReference type="InterPro" id="IPR011989">
    <property type="entry name" value="ARM-like"/>
</dbReference>
<dbReference type="SUPFAM" id="SSF48371">
    <property type="entry name" value="ARM repeat"/>
    <property type="match status" value="1"/>
</dbReference>
<dbReference type="HOGENOM" id="CLU_006320_5_0_1"/>
<dbReference type="Gene3D" id="2.60.40.1150">
    <property type="match status" value="1"/>
</dbReference>
<sequence>MESIIVIRDIFRKYPRKYEMILKDLCENLKSLEDPEAKASMIWIIGEYVDTIENADTLVANTQSHVVTDEPANVQHQILVAVMKLFLQRPNDGKELIHNLLKTATIECENPDLRDRAYIYWRMLSTDPELAKKIVFTERPTISDSSYTIENELLDKLIENIGNLSSVYTKKPESFVKKLRDVLNSKIADKIDEVYDAEELMEGRPEDYSDQQAGQSNVYENSYDTSSQIQSQFLKKLIYQNQMNHNSNKYPNKYHSNNKYPNNNNNNNNKYLLNKSNNPIKPKMLEYHLLKSQYVNTPGAQSQILGLSIEAAFQKNGDKIVLDLRITNKTQDKTFSDFGIKFNKNPFKLQPDAIEIQSQPVFPGQTQVTQSYINTNGPASEEPPQMPYKIQVAFKTNLDVFYFLIPMSLSVLFSSTASITQQKFIELSQAQNQARKQEVLQIQIDPQRMREKLERNYFFLIGVRKDERGVELLSYAATLVNGMSLLANVIHTPTAINLQLQVPHPTLMPLLYQAIGFILTLN</sequence>
<gene>
    <name evidence="9" type="ORF">GSPATT00037356001</name>
</gene>
<keyword evidence="5" id="KW-0472">Membrane</keyword>
<dbReference type="InterPro" id="IPR015151">
    <property type="entry name" value="B-adaptin_app_sub_C"/>
</dbReference>
<evidence type="ECO:0000259" key="7">
    <source>
        <dbReference type="Pfam" id="PF02883"/>
    </source>
</evidence>
<organism evidence="9 10">
    <name type="scientific">Paramecium tetraurelia</name>
    <dbReference type="NCBI Taxonomy" id="5888"/>
    <lineage>
        <taxon>Eukaryota</taxon>
        <taxon>Sar</taxon>
        <taxon>Alveolata</taxon>
        <taxon>Ciliophora</taxon>
        <taxon>Intramacronucleata</taxon>
        <taxon>Oligohymenophorea</taxon>
        <taxon>Peniculida</taxon>
        <taxon>Parameciidae</taxon>
        <taxon>Paramecium</taxon>
    </lineage>
</organism>
<keyword evidence="4" id="KW-0653">Protein transport</keyword>
<dbReference type="FunFam" id="2.60.40.1150:FF:000002">
    <property type="entry name" value="Beta-adaptin-like protein C"/>
    <property type="match status" value="1"/>
</dbReference>
<dbReference type="eggNOG" id="KOG1061">
    <property type="taxonomic scope" value="Eukaryota"/>
</dbReference>
<dbReference type="OMA" id="YKANSAS"/>
<comment type="subcellular location">
    <subcellularLocation>
        <location evidence="1">Endomembrane system</location>
    </subcellularLocation>
</comment>
<comment type="similarity">
    <text evidence="2">Belongs to the adaptor complexes large subunit family.</text>
</comment>
<dbReference type="KEGG" id="ptm:GSPATT00037356001"/>
<dbReference type="InterPro" id="IPR026739">
    <property type="entry name" value="AP_beta"/>
</dbReference>
<dbReference type="FunFam" id="1.25.10.10:FF:001499">
    <property type="entry name" value="AP-2 complex subunit beta-like Protein"/>
    <property type="match status" value="1"/>
</dbReference>
<dbReference type="Pfam" id="PF09066">
    <property type="entry name" value="B2-adapt-app_C"/>
    <property type="match status" value="1"/>
</dbReference>
<dbReference type="InParanoid" id="A0CCQ4"/>
<dbReference type="SUPFAM" id="SSF49348">
    <property type="entry name" value="Clathrin adaptor appendage domain"/>
    <property type="match status" value="1"/>
</dbReference>
<dbReference type="GeneID" id="5021753"/>
<dbReference type="InterPro" id="IPR008152">
    <property type="entry name" value="Clathrin_a/b/g-adaptin_app_Ig"/>
</dbReference>
<dbReference type="GO" id="GO:0006886">
    <property type="term" value="P:intracellular protein transport"/>
    <property type="evidence" value="ECO:0007669"/>
    <property type="project" value="InterPro"/>
</dbReference>
<feature type="domain" description="Clathrin adaptor alpha/beta/gamma-adaptin appendage Ig-like subdomain" evidence="7">
    <location>
        <begin position="302"/>
        <end position="403"/>
    </location>
</feature>
<dbReference type="Proteomes" id="UP000000600">
    <property type="component" value="Unassembled WGS sequence"/>
</dbReference>
<keyword evidence="3" id="KW-0813">Transport</keyword>
<evidence type="ECO:0000256" key="4">
    <source>
        <dbReference type="ARBA" id="ARBA00022927"/>
    </source>
</evidence>
<dbReference type="Gene3D" id="1.25.10.10">
    <property type="entry name" value="Leucine-rich Repeat Variant"/>
    <property type="match status" value="1"/>
</dbReference>
<proteinExistence type="inferred from homology"/>
<feature type="domain" description="Clathrin/coatomer adaptor adaptin-like N-terminal" evidence="6">
    <location>
        <begin position="2"/>
        <end position="127"/>
    </location>
</feature>
<dbReference type="OrthoDB" id="10254310at2759"/>
<dbReference type="STRING" id="5888.A0CCQ4"/>
<accession>A0CCQ4</accession>
<dbReference type="PANTHER" id="PTHR11134">
    <property type="entry name" value="ADAPTOR COMPLEX SUBUNIT BETA FAMILY MEMBER"/>
    <property type="match status" value="1"/>
</dbReference>
<evidence type="ECO:0000313" key="10">
    <source>
        <dbReference type="Proteomes" id="UP000000600"/>
    </source>
</evidence>
<dbReference type="InterPro" id="IPR012295">
    <property type="entry name" value="TBP_dom_sf"/>
</dbReference>
<name>A0CCQ4_PARTE</name>
<dbReference type="RefSeq" id="XP_001435968.1">
    <property type="nucleotide sequence ID" value="XM_001435931.2"/>
</dbReference>
<reference evidence="9 10" key="1">
    <citation type="journal article" date="2006" name="Nature">
        <title>Global trends of whole-genome duplications revealed by the ciliate Paramecium tetraurelia.</title>
        <authorList>
            <consortium name="Genoscope"/>
            <person name="Aury J.-M."/>
            <person name="Jaillon O."/>
            <person name="Duret L."/>
            <person name="Noel B."/>
            <person name="Jubin C."/>
            <person name="Porcel B.M."/>
            <person name="Segurens B."/>
            <person name="Daubin V."/>
            <person name="Anthouard V."/>
            <person name="Aiach N."/>
            <person name="Arnaiz O."/>
            <person name="Billaut A."/>
            <person name="Beisson J."/>
            <person name="Blanc I."/>
            <person name="Bouhouche K."/>
            <person name="Camara F."/>
            <person name="Duharcourt S."/>
            <person name="Guigo R."/>
            <person name="Gogendeau D."/>
            <person name="Katinka M."/>
            <person name="Keller A.-M."/>
            <person name="Kissmehl R."/>
            <person name="Klotz C."/>
            <person name="Koll F."/>
            <person name="Le Moue A."/>
            <person name="Lepere C."/>
            <person name="Malinsky S."/>
            <person name="Nowacki M."/>
            <person name="Nowak J.K."/>
            <person name="Plattner H."/>
            <person name="Poulain J."/>
            <person name="Ruiz F."/>
            <person name="Serrano V."/>
            <person name="Zagulski M."/>
            <person name="Dessen P."/>
            <person name="Betermier M."/>
            <person name="Weissenbach J."/>
            <person name="Scarpelli C."/>
            <person name="Schachter V."/>
            <person name="Sperling L."/>
            <person name="Meyer E."/>
            <person name="Cohen J."/>
            <person name="Wincker P."/>
        </authorList>
    </citation>
    <scope>NUCLEOTIDE SEQUENCE [LARGE SCALE GENOMIC DNA]</scope>
    <source>
        <strain evidence="9 10">Stock d4-2</strain>
    </source>
</reference>
<keyword evidence="10" id="KW-1185">Reference proteome</keyword>
<evidence type="ECO:0000259" key="8">
    <source>
        <dbReference type="Pfam" id="PF09066"/>
    </source>
</evidence>
<dbReference type="InterPro" id="IPR013041">
    <property type="entry name" value="Clathrin_app_Ig-like_sf"/>
</dbReference>
<dbReference type="InterPro" id="IPR002553">
    <property type="entry name" value="Clathrin/coatomer_adapt-like_N"/>
</dbReference>